<evidence type="ECO:0000313" key="2">
    <source>
        <dbReference type="Proteomes" id="UP000031443"/>
    </source>
</evidence>
<gene>
    <name evidence="1" type="ORF">UY3_02841</name>
</gene>
<dbReference type="EMBL" id="KB515362">
    <property type="protein sequence ID" value="EMP39890.1"/>
    <property type="molecule type" value="Genomic_DNA"/>
</dbReference>
<accession>M7BVR3</accession>
<dbReference type="AlphaFoldDB" id="M7BVR3"/>
<reference evidence="2" key="1">
    <citation type="journal article" date="2013" name="Nat. Genet.">
        <title>The draft genomes of soft-shell turtle and green sea turtle yield insights into the development and evolution of the turtle-specific body plan.</title>
        <authorList>
            <person name="Wang Z."/>
            <person name="Pascual-Anaya J."/>
            <person name="Zadissa A."/>
            <person name="Li W."/>
            <person name="Niimura Y."/>
            <person name="Huang Z."/>
            <person name="Li C."/>
            <person name="White S."/>
            <person name="Xiong Z."/>
            <person name="Fang D."/>
            <person name="Wang B."/>
            <person name="Ming Y."/>
            <person name="Chen Y."/>
            <person name="Zheng Y."/>
            <person name="Kuraku S."/>
            <person name="Pignatelli M."/>
            <person name="Herrero J."/>
            <person name="Beal K."/>
            <person name="Nozawa M."/>
            <person name="Li Q."/>
            <person name="Wang J."/>
            <person name="Zhang H."/>
            <person name="Yu L."/>
            <person name="Shigenobu S."/>
            <person name="Wang J."/>
            <person name="Liu J."/>
            <person name="Flicek P."/>
            <person name="Searle S."/>
            <person name="Wang J."/>
            <person name="Kuratani S."/>
            <person name="Yin Y."/>
            <person name="Aken B."/>
            <person name="Zhang G."/>
            <person name="Irie N."/>
        </authorList>
    </citation>
    <scope>NUCLEOTIDE SEQUENCE [LARGE SCALE GENOMIC DNA]</scope>
</reference>
<sequence>MRRRLGRKSELQCFNTYHFGKATYATACIRREEYATDTMRQLLLKLAIPTMAAKLNPSRCTKPFMWEEKGKYPGDVDVLLLCTALHHLCASGAERINMHQQQTQFSTLWVLVAPLPPSLAPEAAASVRLMIITASLKTRHNVIQKANKIKIRLFKGFVFTTKLDIRVQHGPVSGMNRGTVVKEIVGCRMCALLLEKVEGTATHSSQWLRFAIPGQELREAAASTSLQPMPLPAAPIGQEE</sequence>
<proteinExistence type="predicted"/>
<organism evidence="1 2">
    <name type="scientific">Chelonia mydas</name>
    <name type="common">Green sea-turtle</name>
    <name type="synonym">Chelonia agassizi</name>
    <dbReference type="NCBI Taxonomy" id="8469"/>
    <lineage>
        <taxon>Eukaryota</taxon>
        <taxon>Metazoa</taxon>
        <taxon>Chordata</taxon>
        <taxon>Craniata</taxon>
        <taxon>Vertebrata</taxon>
        <taxon>Euteleostomi</taxon>
        <taxon>Archelosauria</taxon>
        <taxon>Testudinata</taxon>
        <taxon>Testudines</taxon>
        <taxon>Cryptodira</taxon>
        <taxon>Durocryptodira</taxon>
        <taxon>Americhelydia</taxon>
        <taxon>Chelonioidea</taxon>
        <taxon>Cheloniidae</taxon>
        <taxon>Chelonia</taxon>
    </lineage>
</organism>
<protein>
    <submittedName>
        <fullName evidence="1">Uncharacterized protein</fullName>
    </submittedName>
</protein>
<dbReference type="Proteomes" id="UP000031443">
    <property type="component" value="Unassembled WGS sequence"/>
</dbReference>
<evidence type="ECO:0000313" key="1">
    <source>
        <dbReference type="EMBL" id="EMP39890.1"/>
    </source>
</evidence>
<keyword evidence="2" id="KW-1185">Reference proteome</keyword>
<name>M7BVR3_CHEMY</name>